<evidence type="ECO:0000313" key="5">
    <source>
        <dbReference type="Proteomes" id="UP000639772"/>
    </source>
</evidence>
<proteinExistence type="predicted"/>
<name>A0A835Q3P7_VANPL</name>
<dbReference type="Proteomes" id="UP000639772">
    <property type="component" value="Chromosome 10"/>
</dbReference>
<dbReference type="EMBL" id="JADCNL010000010">
    <property type="protein sequence ID" value="KAG0463576.1"/>
    <property type="molecule type" value="Genomic_DNA"/>
</dbReference>
<protein>
    <submittedName>
        <fullName evidence="2">Uncharacterized protein</fullName>
    </submittedName>
</protein>
<reference evidence="4 5" key="1">
    <citation type="journal article" date="2020" name="Nat. Food">
        <title>A phased Vanilla planifolia genome enables genetic improvement of flavour and production.</title>
        <authorList>
            <person name="Hasing T."/>
            <person name="Tang H."/>
            <person name="Brym M."/>
            <person name="Khazi F."/>
            <person name="Huang T."/>
            <person name="Chambers A.H."/>
        </authorList>
    </citation>
    <scope>NUCLEOTIDE SEQUENCE [LARGE SCALE GENOMIC DNA]</scope>
    <source>
        <tissue evidence="2">Leaf</tissue>
    </source>
</reference>
<feature type="compositionally biased region" description="Low complexity" evidence="1">
    <location>
        <begin position="16"/>
        <end position="25"/>
    </location>
</feature>
<dbReference type="Proteomes" id="UP000636800">
    <property type="component" value="Chromosome 10"/>
</dbReference>
<feature type="compositionally biased region" description="Basic residues" evidence="1">
    <location>
        <begin position="28"/>
        <end position="39"/>
    </location>
</feature>
<dbReference type="AlphaFoldDB" id="A0A835Q3P7"/>
<accession>A0A835Q3P7</accession>
<organism evidence="2 4">
    <name type="scientific">Vanilla planifolia</name>
    <name type="common">Vanilla</name>
    <dbReference type="NCBI Taxonomy" id="51239"/>
    <lineage>
        <taxon>Eukaryota</taxon>
        <taxon>Viridiplantae</taxon>
        <taxon>Streptophyta</taxon>
        <taxon>Embryophyta</taxon>
        <taxon>Tracheophyta</taxon>
        <taxon>Spermatophyta</taxon>
        <taxon>Magnoliopsida</taxon>
        <taxon>Liliopsida</taxon>
        <taxon>Asparagales</taxon>
        <taxon>Orchidaceae</taxon>
        <taxon>Vanilloideae</taxon>
        <taxon>Vanilleae</taxon>
        <taxon>Vanilla</taxon>
    </lineage>
</organism>
<dbReference type="EMBL" id="JADCNM010000010">
    <property type="protein sequence ID" value="KAG0464950.1"/>
    <property type="molecule type" value="Genomic_DNA"/>
</dbReference>
<gene>
    <name evidence="3" type="ORF">HPP92_019114</name>
    <name evidence="2" type="ORF">HPP92_019645</name>
</gene>
<sequence length="52" mass="5657">MKRAGPGRKAALVFSEAEEVAAAPPSDRRRRSSSRRRGSARSFESNLSAIPE</sequence>
<evidence type="ECO:0000256" key="1">
    <source>
        <dbReference type="SAM" id="MobiDB-lite"/>
    </source>
</evidence>
<feature type="compositionally biased region" description="Polar residues" evidence="1">
    <location>
        <begin position="43"/>
        <end position="52"/>
    </location>
</feature>
<comment type="caution">
    <text evidence="2">The sequence shown here is derived from an EMBL/GenBank/DDBJ whole genome shotgun (WGS) entry which is preliminary data.</text>
</comment>
<feature type="region of interest" description="Disordered" evidence="1">
    <location>
        <begin position="16"/>
        <end position="52"/>
    </location>
</feature>
<evidence type="ECO:0000313" key="3">
    <source>
        <dbReference type="EMBL" id="KAG0464950.1"/>
    </source>
</evidence>
<keyword evidence="4" id="KW-1185">Reference proteome</keyword>
<evidence type="ECO:0000313" key="4">
    <source>
        <dbReference type="Proteomes" id="UP000636800"/>
    </source>
</evidence>
<evidence type="ECO:0000313" key="2">
    <source>
        <dbReference type="EMBL" id="KAG0463576.1"/>
    </source>
</evidence>